<dbReference type="RefSeq" id="WP_434547924.1">
    <property type="nucleotide sequence ID" value="NZ_APND01000006.1"/>
</dbReference>
<feature type="domain" description="HNH nuclease" evidence="1">
    <location>
        <begin position="151"/>
        <end position="201"/>
    </location>
</feature>
<proteinExistence type="predicted"/>
<evidence type="ECO:0000313" key="3">
    <source>
        <dbReference type="Proteomes" id="UP001460888"/>
    </source>
</evidence>
<dbReference type="EMBL" id="APND01000006">
    <property type="protein sequence ID" value="MES1930816.1"/>
    <property type="molecule type" value="Genomic_DNA"/>
</dbReference>
<dbReference type="InterPro" id="IPR003615">
    <property type="entry name" value="HNH_nuc"/>
</dbReference>
<dbReference type="GO" id="GO:0004519">
    <property type="term" value="F:endonuclease activity"/>
    <property type="evidence" value="ECO:0007669"/>
    <property type="project" value="UniProtKB-KW"/>
</dbReference>
<reference evidence="2 3" key="1">
    <citation type="submission" date="2013-03" db="EMBL/GenBank/DDBJ databases">
        <title>Salinisphaera dokdonensis CL-ES53 Genome Sequencing.</title>
        <authorList>
            <person name="Li C."/>
            <person name="Lai Q."/>
            <person name="Shao Z."/>
        </authorList>
    </citation>
    <scope>NUCLEOTIDE SEQUENCE [LARGE SCALE GENOMIC DNA]</scope>
    <source>
        <strain evidence="2 3">CL-ES53</strain>
    </source>
</reference>
<keyword evidence="2" id="KW-0255">Endonuclease</keyword>
<protein>
    <submittedName>
        <fullName evidence="2">Restriction endonuclease</fullName>
    </submittedName>
</protein>
<dbReference type="Proteomes" id="UP001460888">
    <property type="component" value="Unassembled WGS sequence"/>
</dbReference>
<organism evidence="2 3">
    <name type="scientific">Salinisphaera dokdonensis CL-ES53</name>
    <dbReference type="NCBI Taxonomy" id="1304272"/>
    <lineage>
        <taxon>Bacteria</taxon>
        <taxon>Pseudomonadati</taxon>
        <taxon>Pseudomonadota</taxon>
        <taxon>Gammaproteobacteria</taxon>
        <taxon>Salinisphaerales</taxon>
        <taxon>Salinisphaeraceae</taxon>
        <taxon>Salinisphaera</taxon>
    </lineage>
</organism>
<dbReference type="Pfam" id="PF13391">
    <property type="entry name" value="HNH_2"/>
    <property type="match status" value="1"/>
</dbReference>
<comment type="caution">
    <text evidence="2">The sequence shown here is derived from an EMBL/GenBank/DDBJ whole genome shotgun (WGS) entry which is preliminary data.</text>
</comment>
<name>A0ABV2B4M0_9GAMM</name>
<evidence type="ECO:0000259" key="1">
    <source>
        <dbReference type="Pfam" id="PF13391"/>
    </source>
</evidence>
<keyword evidence="3" id="KW-1185">Reference proteome</keyword>
<gene>
    <name evidence="2" type="ORF">SADO_16273</name>
</gene>
<accession>A0ABV2B4M0</accession>
<evidence type="ECO:0000313" key="2">
    <source>
        <dbReference type="EMBL" id="MES1930816.1"/>
    </source>
</evidence>
<sequence>MPTRRAWSRTELLAAGWLYCRLPFGRFHHRNPDVIRFAETIGRTPSAVAMKLSNLASLDPVITGSGRSGLQGASAADRSIWQEMHADWPAFALAAKEAVEALGCEVDDSQDEPEAALATDYTGHEHLVTRAQRVGQRLFRDAVLTAYNARCCITGLAVPRLLVASHIVPWRKDPSQRLNPANGLCLSSLHDKAFDIGLITIRADWTIAISPAIDEAAGDFWQKAVAAYEGRKISLPDRFQPSPQFLAHHRANVFIR</sequence>
<keyword evidence="2" id="KW-0378">Hydrolase</keyword>
<keyword evidence="2" id="KW-0540">Nuclease</keyword>